<dbReference type="Proteomes" id="UP000054010">
    <property type="component" value="Unassembled WGS sequence"/>
</dbReference>
<dbReference type="InterPro" id="IPR009080">
    <property type="entry name" value="tRNAsynth_Ia_anticodon-bd"/>
</dbReference>
<dbReference type="Pfam" id="PF23493">
    <property type="entry name" value="CysS_C"/>
    <property type="match status" value="1"/>
</dbReference>
<dbReference type="InterPro" id="IPR029062">
    <property type="entry name" value="Class_I_gatase-like"/>
</dbReference>
<keyword evidence="6" id="KW-1185">Reference proteome</keyword>
<evidence type="ECO:0000259" key="4">
    <source>
        <dbReference type="Pfam" id="PF23493"/>
    </source>
</evidence>
<dbReference type="GO" id="GO:0006418">
    <property type="term" value="P:tRNA aminoacylation for protein translation"/>
    <property type="evidence" value="ECO:0007669"/>
    <property type="project" value="InterPro"/>
</dbReference>
<reference evidence="5 6" key="1">
    <citation type="journal article" date="2011" name="J. Bacteriol.">
        <title>Draft genome sequence of the anoxygenic filamentous phototrophic bacterium Oscillochloris trichoides subsp. DG-6.</title>
        <authorList>
            <person name="Kuznetsov B.B."/>
            <person name="Ivanovsky R.N."/>
            <person name="Keppen O.I."/>
            <person name="Sukhacheva M.V."/>
            <person name="Bumazhkin B.K."/>
            <person name="Patutina E.O."/>
            <person name="Beletsky A.V."/>
            <person name="Mardanov A.V."/>
            <person name="Baslerov R.V."/>
            <person name="Panteleeva A.N."/>
            <person name="Kolganova T.V."/>
            <person name="Ravin N.V."/>
            <person name="Skryabin K.G."/>
        </authorList>
    </citation>
    <scope>NUCLEOTIDE SEQUENCE [LARGE SCALE GENOMIC DNA]</scope>
    <source>
        <strain evidence="5 6">DG-6</strain>
    </source>
</reference>
<keyword evidence="1" id="KW-0436">Ligase</keyword>
<evidence type="ECO:0000256" key="3">
    <source>
        <dbReference type="ARBA" id="ARBA00022840"/>
    </source>
</evidence>
<dbReference type="GO" id="GO:0004812">
    <property type="term" value="F:aminoacyl-tRNA ligase activity"/>
    <property type="evidence" value="ECO:0007669"/>
    <property type="project" value="InterPro"/>
</dbReference>
<proteinExistence type="predicted"/>
<dbReference type="STRING" id="765420.OSCT_3118"/>
<feature type="domain" description="Cysteinyl-tRNA ligase anticodon binding" evidence="4">
    <location>
        <begin position="289"/>
        <end position="333"/>
    </location>
</feature>
<evidence type="ECO:0000313" key="5">
    <source>
        <dbReference type="EMBL" id="EFO79042.1"/>
    </source>
</evidence>
<dbReference type="EMBL" id="ADVR01000133">
    <property type="protein sequence ID" value="EFO79042.1"/>
    <property type="molecule type" value="Genomic_DNA"/>
</dbReference>
<evidence type="ECO:0000313" key="6">
    <source>
        <dbReference type="Proteomes" id="UP000054010"/>
    </source>
</evidence>
<dbReference type="eggNOG" id="COG4242">
    <property type="taxonomic scope" value="Bacteria"/>
</dbReference>
<protein>
    <recommendedName>
        <fullName evidence="4">Cysteinyl-tRNA ligase anticodon binding domain-containing protein</fullName>
    </recommendedName>
</protein>
<gene>
    <name evidence="5" type="ORF">OSCT_3118</name>
</gene>
<keyword evidence="2" id="KW-0547">Nucleotide-binding</keyword>
<dbReference type="InterPro" id="IPR056411">
    <property type="entry name" value="CysS_C"/>
</dbReference>
<dbReference type="HOGENOM" id="CLU_046644_0_0_0"/>
<dbReference type="Gene3D" id="1.20.120.1910">
    <property type="entry name" value="Cysteine-tRNA ligase, C-terminal anti-codon recognition domain"/>
    <property type="match status" value="1"/>
</dbReference>
<dbReference type="SUPFAM" id="SSF47323">
    <property type="entry name" value="Anticodon-binding domain of a subclass of class I aminoacyl-tRNA synthetases"/>
    <property type="match status" value="1"/>
</dbReference>
<organism evidence="5 6">
    <name type="scientific">Oscillochloris trichoides DG-6</name>
    <dbReference type="NCBI Taxonomy" id="765420"/>
    <lineage>
        <taxon>Bacteria</taxon>
        <taxon>Bacillati</taxon>
        <taxon>Chloroflexota</taxon>
        <taxon>Chloroflexia</taxon>
        <taxon>Chloroflexales</taxon>
        <taxon>Chloroflexineae</taxon>
        <taxon>Oscillochloridaceae</taxon>
        <taxon>Oscillochloris</taxon>
    </lineage>
</organism>
<keyword evidence="3" id="KW-0067">ATP-binding</keyword>
<sequence length="342" mass="36732">MIALLGSGETAPSSGVVYDRLTRHVQAPLQVAILETPAGFQPNSERVAAKVADFLRVRLQNLRPDIALLPARARGSAFSPDDPATTSALLHSDLIFLGPGSPTYTVRQLADSLAWQRLQARHRRGAALVTASAATIAMGRLALPVYEIYKVGTDLHWQPGLDLLGAYGLALIFLPHWNNSEGGAELDTSCCYMGRARFAQLLAQLPSDQTVVGIDEHTGLVLDLNAGHAQVLGRGGVTVMRAGVTRCYTRREQFPLTDLGPFQMIDPAHGLPPAVWEASAADVTPLPSTPRIPPEVVELVAQRQAARTQRDWAAADRLRAQIVAAGWQVRDTPEGPVIECGG</sequence>
<dbReference type="GO" id="GO:0005524">
    <property type="term" value="F:ATP binding"/>
    <property type="evidence" value="ECO:0007669"/>
    <property type="project" value="UniProtKB-KW"/>
</dbReference>
<dbReference type="Gene3D" id="3.40.50.880">
    <property type="match status" value="1"/>
</dbReference>
<evidence type="ECO:0000256" key="2">
    <source>
        <dbReference type="ARBA" id="ARBA00022741"/>
    </source>
</evidence>
<dbReference type="eggNOG" id="COG0215">
    <property type="taxonomic scope" value="Bacteria"/>
</dbReference>
<dbReference type="AlphaFoldDB" id="E1IIG7"/>
<comment type="caution">
    <text evidence="5">The sequence shown here is derived from an EMBL/GenBank/DDBJ whole genome shotgun (WGS) entry which is preliminary data.</text>
</comment>
<evidence type="ECO:0000256" key="1">
    <source>
        <dbReference type="ARBA" id="ARBA00022598"/>
    </source>
</evidence>
<accession>E1IIG7</accession>
<name>E1IIG7_9CHLR</name>